<dbReference type="Proteomes" id="UP000501939">
    <property type="component" value="Chromosome"/>
</dbReference>
<evidence type="ECO:0000256" key="1">
    <source>
        <dbReference type="SAM" id="SignalP"/>
    </source>
</evidence>
<dbReference type="PANTHER" id="PTHR35535">
    <property type="entry name" value="HEAT SHOCK PROTEIN HSLJ"/>
    <property type="match status" value="1"/>
</dbReference>
<dbReference type="Gene3D" id="2.40.128.270">
    <property type="match status" value="1"/>
</dbReference>
<evidence type="ECO:0000313" key="3">
    <source>
        <dbReference type="EMBL" id="QIO09847.1"/>
    </source>
</evidence>
<protein>
    <submittedName>
        <fullName evidence="3">META domain-containing protein</fullName>
    </submittedName>
</protein>
<dbReference type="EMBL" id="CP049916">
    <property type="protein sequence ID" value="QIO09847.1"/>
    <property type="molecule type" value="Genomic_DNA"/>
</dbReference>
<evidence type="ECO:0000259" key="2">
    <source>
        <dbReference type="Pfam" id="PF03724"/>
    </source>
</evidence>
<dbReference type="RefSeq" id="WP_166326623.1">
    <property type="nucleotide sequence ID" value="NZ_CP049916.1"/>
</dbReference>
<dbReference type="InterPro" id="IPR053147">
    <property type="entry name" value="Hsp_HslJ-like"/>
</dbReference>
<organism evidence="3 4">
    <name type="scientific">Acinetobacter lanii</name>
    <dbReference type="NCBI Taxonomy" id="2715163"/>
    <lineage>
        <taxon>Bacteria</taxon>
        <taxon>Pseudomonadati</taxon>
        <taxon>Pseudomonadota</taxon>
        <taxon>Gammaproteobacteria</taxon>
        <taxon>Moraxellales</taxon>
        <taxon>Moraxellaceae</taxon>
        <taxon>Acinetobacter</taxon>
    </lineage>
</organism>
<dbReference type="PROSITE" id="PS51257">
    <property type="entry name" value="PROKAR_LIPOPROTEIN"/>
    <property type="match status" value="1"/>
</dbReference>
<reference evidence="3 4" key="1">
    <citation type="submission" date="2020-03" db="EMBL/GenBank/DDBJ databases">
        <authorList>
            <person name="Zhu W."/>
        </authorList>
    </citation>
    <scope>NUCLEOTIDE SEQUENCE [LARGE SCALE GENOMIC DNA]</scope>
    <source>
        <strain evidence="3 4">185</strain>
    </source>
</reference>
<dbReference type="AlphaFoldDB" id="A0A6G8S6R8"/>
<gene>
    <name evidence="3" type="ORF">G8D99_13055</name>
</gene>
<sequence>MLKKLIIASAIAMSLTAVGCSTTQTSTKQQENLNLLQNKTWILTHIGATEFKTDPTAHNVPSIQFDSATQRVSGADGCNRIMGGYSIEKDKLSLTQLAGTQMMCVNTMELAGKYNAALAKVAAYQVYGKTLRLLDEHGNPVLQYESAIQPR</sequence>
<evidence type="ECO:0000313" key="4">
    <source>
        <dbReference type="Proteomes" id="UP000501939"/>
    </source>
</evidence>
<dbReference type="KEGG" id="alj:G8D99_13055"/>
<dbReference type="InterPro" id="IPR005184">
    <property type="entry name" value="DUF306_Meta_HslJ"/>
</dbReference>
<feature type="chain" id="PRO_5026018342" evidence="1">
    <location>
        <begin position="20"/>
        <end position="151"/>
    </location>
</feature>
<dbReference type="PANTHER" id="PTHR35535:SF1">
    <property type="entry name" value="HEAT SHOCK PROTEIN HSLJ"/>
    <property type="match status" value="1"/>
</dbReference>
<keyword evidence="4" id="KW-1185">Reference proteome</keyword>
<accession>A0A6G8S6R8</accession>
<dbReference type="Pfam" id="PF03724">
    <property type="entry name" value="META"/>
    <property type="match status" value="1"/>
</dbReference>
<dbReference type="InterPro" id="IPR038670">
    <property type="entry name" value="HslJ-like_sf"/>
</dbReference>
<feature type="signal peptide" evidence="1">
    <location>
        <begin position="1"/>
        <end position="19"/>
    </location>
</feature>
<feature type="domain" description="DUF306" evidence="2">
    <location>
        <begin position="36"/>
        <end position="145"/>
    </location>
</feature>
<name>A0A6G8S6R8_9GAMM</name>
<proteinExistence type="predicted"/>
<keyword evidence="1" id="KW-0732">Signal</keyword>